<accession>A0A0F9JSU5</accession>
<gene>
    <name evidence="1" type="ORF">LCGC14_1721120</name>
</gene>
<dbReference type="EMBL" id="LAZR01015489">
    <property type="protein sequence ID" value="KKM11254.1"/>
    <property type="molecule type" value="Genomic_DNA"/>
</dbReference>
<proteinExistence type="predicted"/>
<reference evidence="1" key="1">
    <citation type="journal article" date="2015" name="Nature">
        <title>Complex archaea that bridge the gap between prokaryotes and eukaryotes.</title>
        <authorList>
            <person name="Spang A."/>
            <person name="Saw J.H."/>
            <person name="Jorgensen S.L."/>
            <person name="Zaremba-Niedzwiedzka K."/>
            <person name="Martijn J."/>
            <person name="Lind A.E."/>
            <person name="van Eijk R."/>
            <person name="Schleper C."/>
            <person name="Guy L."/>
            <person name="Ettema T.J."/>
        </authorList>
    </citation>
    <scope>NUCLEOTIDE SEQUENCE</scope>
</reference>
<protein>
    <submittedName>
        <fullName evidence="1">Uncharacterized protein</fullName>
    </submittedName>
</protein>
<name>A0A0F9JSU5_9ZZZZ</name>
<sequence>MKAEHTPPPYEITRVNADELWITHEQNKLASIIYPLSERIEMEATAEFIIRACNNHARLVEACKEATAGLQIALANLNRGVSSTTIGQLNKIRYDVETIVAKVEK</sequence>
<organism evidence="1">
    <name type="scientific">marine sediment metagenome</name>
    <dbReference type="NCBI Taxonomy" id="412755"/>
    <lineage>
        <taxon>unclassified sequences</taxon>
        <taxon>metagenomes</taxon>
        <taxon>ecological metagenomes</taxon>
    </lineage>
</organism>
<comment type="caution">
    <text evidence="1">The sequence shown here is derived from an EMBL/GenBank/DDBJ whole genome shotgun (WGS) entry which is preliminary data.</text>
</comment>
<evidence type="ECO:0000313" key="1">
    <source>
        <dbReference type="EMBL" id="KKM11254.1"/>
    </source>
</evidence>
<dbReference type="AlphaFoldDB" id="A0A0F9JSU5"/>